<protein>
    <submittedName>
        <fullName evidence="4">Glycosyltransferase</fullName>
        <ecNumber evidence="4">2.4.-.-</ecNumber>
    </submittedName>
</protein>
<accession>A0ABV7LG43</accession>
<comment type="similarity">
    <text evidence="1">Belongs to the glycosyltransferase 2 family.</text>
</comment>
<gene>
    <name evidence="4" type="ORF">ACFOEX_10050</name>
</gene>
<dbReference type="EMBL" id="JBHRUV010000050">
    <property type="protein sequence ID" value="MFC3266693.1"/>
    <property type="molecule type" value="Genomic_DNA"/>
</dbReference>
<organism evidence="4 5">
    <name type="scientific">Camelimonas abortus</name>
    <dbReference type="NCBI Taxonomy" id="1017184"/>
    <lineage>
        <taxon>Bacteria</taxon>
        <taxon>Pseudomonadati</taxon>
        <taxon>Pseudomonadota</taxon>
        <taxon>Alphaproteobacteria</taxon>
        <taxon>Hyphomicrobiales</taxon>
        <taxon>Chelatococcaceae</taxon>
        <taxon>Camelimonas</taxon>
    </lineage>
</organism>
<evidence type="ECO:0000256" key="1">
    <source>
        <dbReference type="ARBA" id="ARBA00006739"/>
    </source>
</evidence>
<dbReference type="SUPFAM" id="SSF53448">
    <property type="entry name" value="Nucleotide-diphospho-sugar transferases"/>
    <property type="match status" value="1"/>
</dbReference>
<dbReference type="GO" id="GO:0016757">
    <property type="term" value="F:glycosyltransferase activity"/>
    <property type="evidence" value="ECO:0007669"/>
    <property type="project" value="UniProtKB-KW"/>
</dbReference>
<dbReference type="Proteomes" id="UP001595536">
    <property type="component" value="Unassembled WGS sequence"/>
</dbReference>
<keyword evidence="2 4" id="KW-0328">Glycosyltransferase</keyword>
<dbReference type="PANTHER" id="PTHR43179:SF12">
    <property type="entry name" value="GALACTOFURANOSYLTRANSFERASE GLFT2"/>
    <property type="match status" value="1"/>
</dbReference>
<evidence type="ECO:0000313" key="4">
    <source>
        <dbReference type="EMBL" id="MFC3266693.1"/>
    </source>
</evidence>
<keyword evidence="3 4" id="KW-0808">Transferase</keyword>
<evidence type="ECO:0000256" key="3">
    <source>
        <dbReference type="ARBA" id="ARBA00022679"/>
    </source>
</evidence>
<dbReference type="RefSeq" id="WP_376832365.1">
    <property type="nucleotide sequence ID" value="NZ_JBHLWR010000006.1"/>
</dbReference>
<comment type="caution">
    <text evidence="4">The sequence shown here is derived from an EMBL/GenBank/DDBJ whole genome shotgun (WGS) entry which is preliminary data.</text>
</comment>
<sequence>MKDDAKTGKTRRHVSVQVQSILFHMNPASIERSLESLARAAELAIYEGECASVHVSYGDTSASPCLDEAQLEELRQRFPALDIDYQFFNANLGSARGHNRLAENATADYLLILNPDVVVSPRLLGHMLSPFDQPGVGMVEAKQIPVEHPKDYNPLTGETGWATTACALTPATLFHELDGFDADSFFLYCDDVDYSWRVREAGYKVIFMPAAVVFHDKRLSVTGNWLSTGAERYYSAEAALFMAHKWSRPDLVELLTCYFRDGSEDQRKALRKFEERRKAGELPEPRDPDHKIGEFVDGMYTRHRYPL</sequence>
<name>A0ABV7LG43_9HYPH</name>
<reference evidence="5" key="1">
    <citation type="journal article" date="2019" name="Int. J. Syst. Evol. Microbiol.">
        <title>The Global Catalogue of Microorganisms (GCM) 10K type strain sequencing project: providing services to taxonomists for standard genome sequencing and annotation.</title>
        <authorList>
            <consortium name="The Broad Institute Genomics Platform"/>
            <consortium name="The Broad Institute Genome Sequencing Center for Infectious Disease"/>
            <person name="Wu L."/>
            <person name="Ma J."/>
        </authorList>
    </citation>
    <scope>NUCLEOTIDE SEQUENCE [LARGE SCALE GENOMIC DNA]</scope>
    <source>
        <strain evidence="5">CCM 7941</strain>
    </source>
</reference>
<dbReference type="EC" id="2.4.-.-" evidence="4"/>
<evidence type="ECO:0000256" key="2">
    <source>
        <dbReference type="ARBA" id="ARBA00022676"/>
    </source>
</evidence>
<dbReference type="Gene3D" id="3.90.550.10">
    <property type="entry name" value="Spore Coat Polysaccharide Biosynthesis Protein SpsA, Chain A"/>
    <property type="match status" value="1"/>
</dbReference>
<dbReference type="InterPro" id="IPR029044">
    <property type="entry name" value="Nucleotide-diphossugar_trans"/>
</dbReference>
<evidence type="ECO:0000313" key="5">
    <source>
        <dbReference type="Proteomes" id="UP001595536"/>
    </source>
</evidence>
<proteinExistence type="inferred from homology"/>
<dbReference type="PANTHER" id="PTHR43179">
    <property type="entry name" value="RHAMNOSYLTRANSFERASE WBBL"/>
    <property type="match status" value="1"/>
</dbReference>
<keyword evidence="5" id="KW-1185">Reference proteome</keyword>
<dbReference type="Pfam" id="PF13641">
    <property type="entry name" value="Glyco_tranf_2_3"/>
    <property type="match status" value="1"/>
</dbReference>